<dbReference type="EMBL" id="CAJHUC010000312">
    <property type="protein sequence ID" value="CAD7695144.1"/>
    <property type="molecule type" value="Genomic_DNA"/>
</dbReference>
<reference evidence="2" key="1">
    <citation type="submission" date="2020-12" db="EMBL/GenBank/DDBJ databases">
        <authorList>
            <person name="Iha C."/>
        </authorList>
    </citation>
    <scope>NUCLEOTIDE SEQUENCE</scope>
</reference>
<evidence type="ECO:0000313" key="3">
    <source>
        <dbReference type="Proteomes" id="UP000708148"/>
    </source>
</evidence>
<keyword evidence="3" id="KW-1185">Reference proteome</keyword>
<dbReference type="AlphaFoldDB" id="A0A8S1IK41"/>
<accession>A0A8S1IK41</accession>
<sequence>MQQPAGASLTLADKAAALVIPHQVSTGGLGRETGGRSAIAKSSTEASASGYKMEGTKKYGISASRKAKLLAAVPR</sequence>
<organism evidence="2 3">
    <name type="scientific">Ostreobium quekettii</name>
    <dbReference type="NCBI Taxonomy" id="121088"/>
    <lineage>
        <taxon>Eukaryota</taxon>
        <taxon>Viridiplantae</taxon>
        <taxon>Chlorophyta</taxon>
        <taxon>core chlorophytes</taxon>
        <taxon>Ulvophyceae</taxon>
        <taxon>TCBD clade</taxon>
        <taxon>Bryopsidales</taxon>
        <taxon>Ostreobineae</taxon>
        <taxon>Ostreobiaceae</taxon>
        <taxon>Ostreobium</taxon>
    </lineage>
</organism>
<comment type="caution">
    <text evidence="2">The sequence shown here is derived from an EMBL/GenBank/DDBJ whole genome shotgun (WGS) entry which is preliminary data.</text>
</comment>
<gene>
    <name evidence="2" type="ORF">OSTQU699_LOCUS505</name>
</gene>
<dbReference type="OrthoDB" id="543322at2759"/>
<proteinExistence type="predicted"/>
<evidence type="ECO:0000256" key="1">
    <source>
        <dbReference type="SAM" id="MobiDB-lite"/>
    </source>
</evidence>
<dbReference type="Proteomes" id="UP000708148">
    <property type="component" value="Unassembled WGS sequence"/>
</dbReference>
<protein>
    <submittedName>
        <fullName evidence="2">Uncharacterized protein</fullName>
    </submittedName>
</protein>
<name>A0A8S1IK41_9CHLO</name>
<evidence type="ECO:0000313" key="2">
    <source>
        <dbReference type="EMBL" id="CAD7695144.1"/>
    </source>
</evidence>
<feature type="region of interest" description="Disordered" evidence="1">
    <location>
        <begin position="25"/>
        <end position="47"/>
    </location>
</feature>